<proteinExistence type="predicted"/>
<accession>A0ABT8XHM5</accession>
<keyword evidence="2" id="KW-1185">Reference proteome</keyword>
<evidence type="ECO:0000313" key="2">
    <source>
        <dbReference type="Proteomes" id="UP001177080"/>
    </source>
</evidence>
<comment type="caution">
    <text evidence="1">The sequence shown here is derived from an EMBL/GenBank/DDBJ whole genome shotgun (WGS) entry which is preliminary data.</text>
</comment>
<organism evidence="1 2">
    <name type="scientific">Shinella curvata</name>
    <dbReference type="NCBI Taxonomy" id="1817964"/>
    <lineage>
        <taxon>Bacteria</taxon>
        <taxon>Pseudomonadati</taxon>
        <taxon>Pseudomonadota</taxon>
        <taxon>Alphaproteobacteria</taxon>
        <taxon>Hyphomicrobiales</taxon>
        <taxon>Rhizobiaceae</taxon>
        <taxon>Shinella</taxon>
    </lineage>
</organism>
<sequence>MTTINIHPAVALQEDAALIDFLKDRNLKLAHLAREQGTLLSALGQERDGLLARVSDLEAKVIKLATDQKKRRPRPKKPEAEG</sequence>
<dbReference type="Proteomes" id="UP001177080">
    <property type="component" value="Unassembled WGS sequence"/>
</dbReference>
<reference evidence="1" key="1">
    <citation type="submission" date="2022-04" db="EMBL/GenBank/DDBJ databases">
        <title>Shinella lacus sp. nov., a novel member of the genus Shinella from water.</title>
        <authorList>
            <person name="Deng Y."/>
        </authorList>
    </citation>
    <scope>NUCLEOTIDE SEQUENCE</scope>
    <source>
        <strain evidence="1">JCM 31239</strain>
    </source>
</reference>
<name>A0ABT8XHM5_9HYPH</name>
<evidence type="ECO:0000313" key="1">
    <source>
        <dbReference type="EMBL" id="MDO6123240.1"/>
    </source>
</evidence>
<dbReference type="RefSeq" id="WP_244760862.1">
    <property type="nucleotide sequence ID" value="NZ_JALJCJ010000002.1"/>
</dbReference>
<gene>
    <name evidence="1" type="ORF">GB928_018790</name>
</gene>
<dbReference type="EMBL" id="WHSC02000007">
    <property type="protein sequence ID" value="MDO6123240.1"/>
    <property type="molecule type" value="Genomic_DNA"/>
</dbReference>
<evidence type="ECO:0008006" key="3">
    <source>
        <dbReference type="Google" id="ProtNLM"/>
    </source>
</evidence>
<protein>
    <recommendedName>
        <fullName evidence="3">Transposase</fullName>
    </recommendedName>
</protein>